<evidence type="ECO:0000259" key="10">
    <source>
        <dbReference type="SMART" id="SM00387"/>
    </source>
</evidence>
<evidence type="ECO:0000256" key="1">
    <source>
        <dbReference type="ARBA" id="ARBA00000085"/>
    </source>
</evidence>
<dbReference type="Pfam" id="PF02518">
    <property type="entry name" value="HATPase_c"/>
    <property type="match status" value="1"/>
</dbReference>
<keyword evidence="3" id="KW-0597">Phosphoprotein</keyword>
<keyword evidence="5" id="KW-0547">Nucleotide-binding</keyword>
<dbReference type="Gene3D" id="3.30.565.10">
    <property type="entry name" value="Histidine kinase-like ATPase, C-terminal domain"/>
    <property type="match status" value="1"/>
</dbReference>
<dbReference type="GO" id="GO:0016020">
    <property type="term" value="C:membrane"/>
    <property type="evidence" value="ECO:0007669"/>
    <property type="project" value="InterPro"/>
</dbReference>
<feature type="transmembrane region" description="Helical" evidence="9">
    <location>
        <begin position="148"/>
        <end position="169"/>
    </location>
</feature>
<dbReference type="SMART" id="SM00387">
    <property type="entry name" value="HATPase_c"/>
    <property type="match status" value="1"/>
</dbReference>
<evidence type="ECO:0000313" key="11">
    <source>
        <dbReference type="EMBL" id="PKR77739.1"/>
    </source>
</evidence>
<dbReference type="Gene3D" id="3.30.450.40">
    <property type="match status" value="1"/>
</dbReference>
<feature type="transmembrane region" description="Helical" evidence="9">
    <location>
        <begin position="44"/>
        <end position="62"/>
    </location>
</feature>
<dbReference type="GO" id="GO:0005524">
    <property type="term" value="F:ATP binding"/>
    <property type="evidence" value="ECO:0007669"/>
    <property type="project" value="UniProtKB-KW"/>
</dbReference>
<dbReference type="InterPro" id="IPR036890">
    <property type="entry name" value="HATPase_C_sf"/>
</dbReference>
<comment type="catalytic activity">
    <reaction evidence="1">
        <text>ATP + protein L-histidine = ADP + protein N-phospho-L-histidine.</text>
        <dbReference type="EC" id="2.7.13.3"/>
    </reaction>
</comment>
<keyword evidence="8" id="KW-0902">Two-component regulatory system</keyword>
<dbReference type="Proteomes" id="UP000243524">
    <property type="component" value="Unassembled WGS sequence"/>
</dbReference>
<dbReference type="CDD" id="cd16917">
    <property type="entry name" value="HATPase_UhpB-NarQ-NarX-like"/>
    <property type="match status" value="1"/>
</dbReference>
<keyword evidence="7" id="KW-0067">ATP-binding</keyword>
<feature type="transmembrane region" description="Helical" evidence="9">
    <location>
        <begin position="218"/>
        <end position="238"/>
    </location>
</feature>
<name>A0A2I0QTV1_9BACI</name>
<dbReference type="PANTHER" id="PTHR24421:SF10">
    <property type="entry name" value="NITRATE_NITRITE SENSOR PROTEIN NARQ"/>
    <property type="match status" value="1"/>
</dbReference>
<keyword evidence="6 11" id="KW-0418">Kinase</keyword>
<dbReference type="EMBL" id="PJNH01000002">
    <property type="protein sequence ID" value="PKR77739.1"/>
    <property type="molecule type" value="Genomic_DNA"/>
</dbReference>
<keyword evidence="9" id="KW-0812">Transmembrane</keyword>
<proteinExistence type="predicted"/>
<keyword evidence="12" id="KW-1185">Reference proteome</keyword>
<dbReference type="InterPro" id="IPR029016">
    <property type="entry name" value="GAF-like_dom_sf"/>
</dbReference>
<dbReference type="InterPro" id="IPR050482">
    <property type="entry name" value="Sensor_HK_TwoCompSys"/>
</dbReference>
<dbReference type="RefSeq" id="WP_101331347.1">
    <property type="nucleotide sequence ID" value="NZ_PJNH01000002.1"/>
</dbReference>
<feature type="transmembrane region" description="Helical" evidence="9">
    <location>
        <begin position="74"/>
        <end position="102"/>
    </location>
</feature>
<dbReference type="SUPFAM" id="SSF55874">
    <property type="entry name" value="ATPase domain of HSP90 chaperone/DNA topoisomerase II/histidine kinase"/>
    <property type="match status" value="1"/>
</dbReference>
<dbReference type="GO" id="GO:0000155">
    <property type="term" value="F:phosphorelay sensor kinase activity"/>
    <property type="evidence" value="ECO:0007669"/>
    <property type="project" value="InterPro"/>
</dbReference>
<feature type="domain" description="Histidine kinase/HSP90-like ATPase" evidence="10">
    <location>
        <begin position="508"/>
        <end position="606"/>
    </location>
</feature>
<dbReference type="Gene3D" id="1.20.5.1930">
    <property type="match status" value="1"/>
</dbReference>
<evidence type="ECO:0000256" key="4">
    <source>
        <dbReference type="ARBA" id="ARBA00022679"/>
    </source>
</evidence>
<dbReference type="OrthoDB" id="9781904at2"/>
<organism evidence="11 12">
    <name type="scientific">Halalkalibacillus sediminis</name>
    <dbReference type="NCBI Taxonomy" id="2018042"/>
    <lineage>
        <taxon>Bacteria</taxon>
        <taxon>Bacillati</taxon>
        <taxon>Bacillota</taxon>
        <taxon>Bacilli</taxon>
        <taxon>Bacillales</taxon>
        <taxon>Bacillaceae</taxon>
        <taxon>Halalkalibacillus</taxon>
    </lineage>
</organism>
<reference evidence="11 12" key="1">
    <citation type="submission" date="2017-06" db="EMBL/GenBank/DDBJ databases">
        <title>the draft geome sequence of Illustriluteabacillus marina B3227.</title>
        <authorList>
            <person name="He R.-H."/>
            <person name="Du Z.-J."/>
        </authorList>
    </citation>
    <scope>NUCLEOTIDE SEQUENCE [LARGE SCALE GENOMIC DNA]</scope>
    <source>
        <strain evidence="11 12">B3227</strain>
    </source>
</reference>
<evidence type="ECO:0000313" key="12">
    <source>
        <dbReference type="Proteomes" id="UP000243524"/>
    </source>
</evidence>
<feature type="transmembrane region" description="Helical" evidence="9">
    <location>
        <begin position="189"/>
        <end position="206"/>
    </location>
</feature>
<evidence type="ECO:0000256" key="6">
    <source>
        <dbReference type="ARBA" id="ARBA00022777"/>
    </source>
</evidence>
<dbReference type="EC" id="2.7.13.3" evidence="2"/>
<evidence type="ECO:0000256" key="3">
    <source>
        <dbReference type="ARBA" id="ARBA00022553"/>
    </source>
</evidence>
<dbReference type="SUPFAM" id="SSF55781">
    <property type="entry name" value="GAF domain-like"/>
    <property type="match status" value="1"/>
</dbReference>
<dbReference type="PANTHER" id="PTHR24421">
    <property type="entry name" value="NITRATE/NITRITE SENSOR PROTEIN NARX-RELATED"/>
    <property type="match status" value="1"/>
</dbReference>
<gene>
    <name evidence="11" type="ORF">CEY16_07350</name>
</gene>
<dbReference type="GO" id="GO:0046983">
    <property type="term" value="F:protein dimerization activity"/>
    <property type="evidence" value="ECO:0007669"/>
    <property type="project" value="InterPro"/>
</dbReference>
<dbReference type="InterPro" id="IPR003594">
    <property type="entry name" value="HATPase_dom"/>
</dbReference>
<dbReference type="InterPro" id="IPR011712">
    <property type="entry name" value="Sig_transdc_His_kin_sub3_dim/P"/>
</dbReference>
<feature type="transmembrane region" description="Helical" evidence="9">
    <location>
        <begin position="114"/>
        <end position="136"/>
    </location>
</feature>
<keyword evidence="9" id="KW-0472">Membrane</keyword>
<keyword evidence="4" id="KW-0808">Transferase</keyword>
<evidence type="ECO:0000256" key="5">
    <source>
        <dbReference type="ARBA" id="ARBA00022741"/>
    </source>
</evidence>
<sequence length="611" mass="70939">MEKSLKTNTQREQLAKQYMLFITIAGWVILVFHLFNLDEPQASIYILLLFALFIGITEYYPIPVWNGFTTVNFPIVYVLYLAYDIHYAITIYALIVPIIYFLQRRPIRSIFFNPAQLVISFYLAYLVTTHLVLPSIQLTDHPIVIGSLIYTCFLIIFYSINNLLVDIVLVIRPQPYPLETWKKKIMTELNSALFSFIYGVLLYVISTEDRGQIDMFSYFFFFAPLIALSFIGSSFVRIKAERNRLKRLFHLTRDLNTYILKEDGLSEFIIRFKQYMFYDQAVLILKENDEWIMVHRDEAHTNNSNKSISLNPELFLDPLIYKNRKDQNGGPLSYLFSDEMQTFIYNPIKMEDELLGLIVVAKMRNNSFVENEQNILATVSNQLAAVLITRRLIQEKEEHSLLEERNRIARNIHDGIAQNLAAAVLQLETALKKHDNQKASRQLINQCITNLRESLFEVRNSIYTLRPPTEHQTGLIPAIHKRIEEFTNQDNNTINFRIKGKPYALSTMLERVIFDTFQESVQNSLKHSGADHIHVLLDYKDDHTLLKVKDDGRGFSLFHAMIKAEREGHFGIMQLNERAEKINGSLQINSKEGKGTEIILSVPRIETEGSK</sequence>
<evidence type="ECO:0000256" key="8">
    <source>
        <dbReference type="ARBA" id="ARBA00023012"/>
    </source>
</evidence>
<evidence type="ECO:0000256" key="9">
    <source>
        <dbReference type="SAM" id="Phobius"/>
    </source>
</evidence>
<protein>
    <recommendedName>
        <fullName evidence="2">histidine kinase</fullName>
        <ecNumber evidence="2">2.7.13.3</ecNumber>
    </recommendedName>
</protein>
<evidence type="ECO:0000256" key="2">
    <source>
        <dbReference type="ARBA" id="ARBA00012438"/>
    </source>
</evidence>
<accession>A0A2I0QTV1</accession>
<dbReference type="AlphaFoldDB" id="A0A2I0QTV1"/>
<feature type="transmembrane region" description="Helical" evidence="9">
    <location>
        <begin position="18"/>
        <end position="37"/>
    </location>
</feature>
<evidence type="ECO:0000256" key="7">
    <source>
        <dbReference type="ARBA" id="ARBA00022840"/>
    </source>
</evidence>
<comment type="caution">
    <text evidence="11">The sequence shown here is derived from an EMBL/GenBank/DDBJ whole genome shotgun (WGS) entry which is preliminary data.</text>
</comment>
<keyword evidence="9" id="KW-1133">Transmembrane helix</keyword>
<dbReference type="Pfam" id="PF07730">
    <property type="entry name" value="HisKA_3"/>
    <property type="match status" value="1"/>
</dbReference>